<evidence type="ECO:0000256" key="1">
    <source>
        <dbReference type="SAM" id="MobiDB-lite"/>
    </source>
</evidence>
<feature type="region of interest" description="Disordered" evidence="1">
    <location>
        <begin position="217"/>
        <end position="283"/>
    </location>
</feature>
<evidence type="ECO:0000313" key="2">
    <source>
        <dbReference type="EMBL" id="GFR91211.1"/>
    </source>
</evidence>
<comment type="caution">
    <text evidence="2">The sequence shown here is derived from an EMBL/GenBank/DDBJ whole genome shotgun (WGS) entry which is preliminary data.</text>
</comment>
<evidence type="ECO:0000313" key="3">
    <source>
        <dbReference type="Proteomes" id="UP000762676"/>
    </source>
</evidence>
<sequence>MKRNRPDDLDLMKVGSTTHPTHQPHRMSSPHSIKQERMTSHHADSTDDVSSLDRSDGSGGSDVMTSPSTLHSYRKSGDSGKRMTSHEVSGSSGSPIPSPTQCQYGVGGVGGSLAAPPGHALDTPGMKFPSYGSSSAYMGGVTGGGGFGNSSVYYPHPHPSAGRMGVPASASSSSSSAFLNGVHGTSSSLFGPGGMSCPPGLAFSSQMAACRLAAQSSSSSSPASSPPDCAFRQTPGTAGGTLGNLGTSSGTSPSTNPLGGGGPSGYGSLRQTQGSLGTGVAAHHPHGSLPSCTYMQSSGPSSYTPHHLAAANMHVMNMNFPGQLA</sequence>
<feature type="region of interest" description="Disordered" evidence="1">
    <location>
        <begin position="1"/>
        <end position="108"/>
    </location>
</feature>
<accession>A0AAV4H0Y0</accession>
<gene>
    <name evidence="2" type="ORF">ElyMa_000838000</name>
</gene>
<feature type="compositionally biased region" description="Low complexity" evidence="1">
    <location>
        <begin position="217"/>
        <end position="227"/>
    </location>
</feature>
<dbReference type="Proteomes" id="UP000762676">
    <property type="component" value="Unassembled WGS sequence"/>
</dbReference>
<organism evidence="2 3">
    <name type="scientific">Elysia marginata</name>
    <dbReference type="NCBI Taxonomy" id="1093978"/>
    <lineage>
        <taxon>Eukaryota</taxon>
        <taxon>Metazoa</taxon>
        <taxon>Spiralia</taxon>
        <taxon>Lophotrochozoa</taxon>
        <taxon>Mollusca</taxon>
        <taxon>Gastropoda</taxon>
        <taxon>Heterobranchia</taxon>
        <taxon>Euthyneura</taxon>
        <taxon>Panpulmonata</taxon>
        <taxon>Sacoglossa</taxon>
        <taxon>Placobranchoidea</taxon>
        <taxon>Plakobranchidae</taxon>
        <taxon>Elysia</taxon>
    </lineage>
</organism>
<proteinExistence type="predicted"/>
<feature type="compositionally biased region" description="Basic and acidic residues" evidence="1">
    <location>
        <begin position="1"/>
        <end position="11"/>
    </location>
</feature>
<protein>
    <submittedName>
        <fullName evidence="2">Uncharacterized protein</fullName>
    </submittedName>
</protein>
<dbReference type="EMBL" id="BMAT01001716">
    <property type="protein sequence ID" value="GFR91211.1"/>
    <property type="molecule type" value="Genomic_DNA"/>
</dbReference>
<feature type="compositionally biased region" description="Low complexity" evidence="1">
    <location>
        <begin position="244"/>
        <end position="257"/>
    </location>
</feature>
<feature type="compositionally biased region" description="Basic and acidic residues" evidence="1">
    <location>
        <begin position="33"/>
        <end position="56"/>
    </location>
</feature>
<dbReference type="AlphaFoldDB" id="A0AAV4H0Y0"/>
<feature type="compositionally biased region" description="Basic and acidic residues" evidence="1">
    <location>
        <begin position="75"/>
        <end position="85"/>
    </location>
</feature>
<reference evidence="2 3" key="1">
    <citation type="journal article" date="2021" name="Elife">
        <title>Chloroplast acquisition without the gene transfer in kleptoplastic sea slugs, Plakobranchus ocellatus.</title>
        <authorList>
            <person name="Maeda T."/>
            <person name="Takahashi S."/>
            <person name="Yoshida T."/>
            <person name="Shimamura S."/>
            <person name="Takaki Y."/>
            <person name="Nagai Y."/>
            <person name="Toyoda A."/>
            <person name="Suzuki Y."/>
            <person name="Arimoto A."/>
            <person name="Ishii H."/>
            <person name="Satoh N."/>
            <person name="Nishiyama T."/>
            <person name="Hasebe M."/>
            <person name="Maruyama T."/>
            <person name="Minagawa J."/>
            <person name="Obokata J."/>
            <person name="Shigenobu S."/>
        </authorList>
    </citation>
    <scope>NUCLEOTIDE SEQUENCE [LARGE SCALE GENOMIC DNA]</scope>
</reference>
<name>A0AAV4H0Y0_9GAST</name>
<keyword evidence="3" id="KW-1185">Reference proteome</keyword>